<sequence length="128" mass="12630">MTHIPSKRLPRSLARSVAGAAPRSGVVLAAVAGLVAALGLGAVGEAKAAAPSSPAPASAAPRWSDRPQGFASLAGGTTGGAGPFRLYPAAAVPALVSRFSGPQKQLGDVHTLADHLRGTDGRAPSGHR</sequence>
<comment type="caution">
    <text evidence="2">The sequence shown here is derived from an EMBL/GenBank/DDBJ whole genome shotgun (WGS) entry which is preliminary data.</text>
</comment>
<proteinExistence type="predicted"/>
<keyword evidence="3" id="KW-1185">Reference proteome</keyword>
<accession>A0ABV3KSF7</accession>
<dbReference type="RefSeq" id="WP_239513096.1">
    <property type="nucleotide sequence ID" value="NZ_JBFAUJ010000009.1"/>
</dbReference>
<evidence type="ECO:0000313" key="3">
    <source>
        <dbReference type="Proteomes" id="UP001553148"/>
    </source>
</evidence>
<organism evidence="2 3">
    <name type="scientific">Streptomyces griseosporeus</name>
    <dbReference type="NCBI Taxonomy" id="1910"/>
    <lineage>
        <taxon>Bacteria</taxon>
        <taxon>Bacillati</taxon>
        <taxon>Actinomycetota</taxon>
        <taxon>Actinomycetes</taxon>
        <taxon>Kitasatosporales</taxon>
        <taxon>Streptomycetaceae</taxon>
        <taxon>Streptomyces</taxon>
    </lineage>
</organism>
<evidence type="ECO:0000313" key="2">
    <source>
        <dbReference type="EMBL" id="MEV8462254.1"/>
    </source>
</evidence>
<feature type="compositionally biased region" description="Basic and acidic residues" evidence="1">
    <location>
        <begin position="111"/>
        <end position="120"/>
    </location>
</feature>
<feature type="compositionally biased region" description="Low complexity" evidence="1">
    <location>
        <begin position="47"/>
        <end position="61"/>
    </location>
</feature>
<feature type="region of interest" description="Disordered" evidence="1">
    <location>
        <begin position="106"/>
        <end position="128"/>
    </location>
</feature>
<protein>
    <submittedName>
        <fullName evidence="2">Uncharacterized protein</fullName>
    </submittedName>
</protein>
<evidence type="ECO:0000256" key="1">
    <source>
        <dbReference type="SAM" id="MobiDB-lite"/>
    </source>
</evidence>
<dbReference type="Proteomes" id="UP001553148">
    <property type="component" value="Unassembled WGS sequence"/>
</dbReference>
<feature type="region of interest" description="Disordered" evidence="1">
    <location>
        <begin position="47"/>
        <end position="75"/>
    </location>
</feature>
<dbReference type="EMBL" id="JBFAUJ010000009">
    <property type="protein sequence ID" value="MEV8462254.1"/>
    <property type="molecule type" value="Genomic_DNA"/>
</dbReference>
<gene>
    <name evidence="2" type="ORF">AB0470_22195</name>
</gene>
<name>A0ABV3KSF7_STRGS</name>
<reference evidence="2 3" key="1">
    <citation type="submission" date="2024-06" db="EMBL/GenBank/DDBJ databases">
        <title>The Natural Products Discovery Center: Release of the First 8490 Sequenced Strains for Exploring Actinobacteria Biosynthetic Diversity.</title>
        <authorList>
            <person name="Kalkreuter E."/>
            <person name="Kautsar S.A."/>
            <person name="Yang D."/>
            <person name="Bader C.D."/>
            <person name="Teijaro C.N."/>
            <person name="Fluegel L."/>
            <person name="Davis C.M."/>
            <person name="Simpson J.R."/>
            <person name="Lauterbach L."/>
            <person name="Steele A.D."/>
            <person name="Gui C."/>
            <person name="Meng S."/>
            <person name="Li G."/>
            <person name="Viehrig K."/>
            <person name="Ye F."/>
            <person name="Su P."/>
            <person name="Kiefer A.F."/>
            <person name="Nichols A."/>
            <person name="Cepeda A.J."/>
            <person name="Yan W."/>
            <person name="Fan B."/>
            <person name="Jiang Y."/>
            <person name="Adhikari A."/>
            <person name="Zheng C.-J."/>
            <person name="Schuster L."/>
            <person name="Cowan T.M."/>
            <person name="Smanski M.J."/>
            <person name="Chevrette M.G."/>
            <person name="De Carvalho L.P.S."/>
            <person name="Shen B."/>
        </authorList>
    </citation>
    <scope>NUCLEOTIDE SEQUENCE [LARGE SCALE GENOMIC DNA]</scope>
    <source>
        <strain evidence="2 3">NPDC052360</strain>
    </source>
</reference>